<sequence>MFFRIGGTNDAVYTDSTGSPDRLDALVWGLHVLFFSHTQNI</sequence>
<dbReference type="RefSeq" id="WP_279337472.1">
    <property type="nucleotide sequence ID" value="NZ_PHHC01000078.1"/>
</dbReference>
<dbReference type="AlphaFoldDB" id="A0A2S5RA53"/>
<reference evidence="1 2" key="1">
    <citation type="submission" date="2017-11" db="EMBL/GenBank/DDBJ databases">
        <title>Comparative genomic analysis of Holospora spp., intranuclear symbionts of paramecia.</title>
        <authorList>
            <person name="Garushyants S.K."/>
            <person name="Beliavskaya A."/>
            <person name="Malko D.B."/>
            <person name="Logacheva M.D."/>
            <person name="Rautian M.S."/>
            <person name="Gelfand M.S."/>
        </authorList>
    </citation>
    <scope>NUCLEOTIDE SEQUENCE [LARGE SCALE GENOMIC DNA]</scope>
    <source>
        <strain evidence="2">02AZ16</strain>
    </source>
</reference>
<dbReference type="Proteomes" id="UP000239425">
    <property type="component" value="Unassembled WGS sequence"/>
</dbReference>
<accession>A0A2S5RA53</accession>
<gene>
    <name evidence="1" type="ORF">HCUR_00402</name>
</gene>
<dbReference type="EMBL" id="PHHC01000078">
    <property type="protein sequence ID" value="PPE04211.1"/>
    <property type="molecule type" value="Genomic_DNA"/>
</dbReference>
<protein>
    <submittedName>
        <fullName evidence="1">Uncharacterized protein</fullName>
    </submittedName>
</protein>
<keyword evidence="2" id="KW-1185">Reference proteome</keyword>
<evidence type="ECO:0000313" key="1">
    <source>
        <dbReference type="EMBL" id="PPE04211.1"/>
    </source>
</evidence>
<organism evidence="1 2">
    <name type="scientific">Holospora curviuscula</name>
    <dbReference type="NCBI Taxonomy" id="1082868"/>
    <lineage>
        <taxon>Bacteria</taxon>
        <taxon>Pseudomonadati</taxon>
        <taxon>Pseudomonadota</taxon>
        <taxon>Alphaproteobacteria</taxon>
        <taxon>Holosporales</taxon>
        <taxon>Holosporaceae</taxon>
        <taxon>Holospora</taxon>
    </lineage>
</organism>
<evidence type="ECO:0000313" key="2">
    <source>
        <dbReference type="Proteomes" id="UP000239425"/>
    </source>
</evidence>
<proteinExistence type="predicted"/>
<comment type="caution">
    <text evidence="1">The sequence shown here is derived from an EMBL/GenBank/DDBJ whole genome shotgun (WGS) entry which is preliminary data.</text>
</comment>
<name>A0A2S5RA53_9PROT</name>